<proteinExistence type="predicted"/>
<dbReference type="PROSITE" id="PS00867">
    <property type="entry name" value="CPSASE_2"/>
    <property type="match status" value="1"/>
</dbReference>
<keyword evidence="2" id="KW-0436">Ligase</keyword>
<reference evidence="10 11" key="1">
    <citation type="submission" date="2019-09" db="EMBL/GenBank/DDBJ databases">
        <title>Mumia zhuanghuii sp. nov. isolated from the intestinal contents of plateau pika (Ochotona curzoniae) in the Qinghai-Tibet plateau of China.</title>
        <authorList>
            <person name="Tian Z."/>
        </authorList>
    </citation>
    <scope>NUCLEOTIDE SEQUENCE [LARGE SCALE GENOMIC DNA]</scope>
    <source>
        <strain evidence="11">350</strain>
    </source>
</reference>
<evidence type="ECO:0000313" key="11">
    <source>
        <dbReference type="Proteomes" id="UP000307768"/>
    </source>
</evidence>
<gene>
    <name evidence="10" type="ORF">FE697_003130</name>
</gene>
<dbReference type="InterPro" id="IPR050856">
    <property type="entry name" value="Biotin_carboxylase_complex"/>
</dbReference>
<organism evidence="10 11">
    <name type="scientific">Mumia zhuanghuii</name>
    <dbReference type="NCBI Taxonomy" id="2585211"/>
    <lineage>
        <taxon>Bacteria</taxon>
        <taxon>Bacillati</taxon>
        <taxon>Actinomycetota</taxon>
        <taxon>Actinomycetes</taxon>
        <taxon>Propionibacteriales</taxon>
        <taxon>Nocardioidaceae</taxon>
        <taxon>Mumia</taxon>
    </lineage>
</organism>
<evidence type="ECO:0000256" key="2">
    <source>
        <dbReference type="ARBA" id="ARBA00022598"/>
    </source>
</evidence>
<evidence type="ECO:0000259" key="7">
    <source>
        <dbReference type="PROSITE" id="PS50968"/>
    </source>
</evidence>
<dbReference type="InterPro" id="IPR000089">
    <property type="entry name" value="Biotin_lipoyl"/>
</dbReference>
<dbReference type="AlphaFoldDB" id="A0A5Q6S3F5"/>
<dbReference type="Gene3D" id="3.30.470.20">
    <property type="entry name" value="ATP-grasp fold, B domain"/>
    <property type="match status" value="1"/>
</dbReference>
<comment type="caution">
    <text evidence="10">The sequence shown here is derived from an EMBL/GenBank/DDBJ whole genome shotgun (WGS) entry which is preliminary data.</text>
</comment>
<dbReference type="SUPFAM" id="SSF51230">
    <property type="entry name" value="Single hybrid motif"/>
    <property type="match status" value="1"/>
</dbReference>
<dbReference type="InterPro" id="IPR005482">
    <property type="entry name" value="Biotin_COase_C"/>
</dbReference>
<dbReference type="PROSITE" id="PS50979">
    <property type="entry name" value="BC"/>
    <property type="match status" value="1"/>
</dbReference>
<name>A0A5Q6S3F5_9ACTN</name>
<comment type="cofactor">
    <cofactor evidence="1">
        <name>biotin</name>
        <dbReference type="ChEBI" id="CHEBI:57586"/>
    </cofactor>
</comment>
<dbReference type="Proteomes" id="UP000307768">
    <property type="component" value="Unassembled WGS sequence"/>
</dbReference>
<evidence type="ECO:0000259" key="9">
    <source>
        <dbReference type="PROSITE" id="PS50979"/>
    </source>
</evidence>
<dbReference type="InterPro" id="IPR005479">
    <property type="entry name" value="CPAse_ATP-bd"/>
</dbReference>
<dbReference type="InterPro" id="IPR016185">
    <property type="entry name" value="PreATP-grasp_dom_sf"/>
</dbReference>
<dbReference type="Pfam" id="PF00289">
    <property type="entry name" value="Biotin_carb_N"/>
    <property type="match status" value="1"/>
</dbReference>
<accession>A0A5Q6S3F5</accession>
<dbReference type="PROSITE" id="PS50968">
    <property type="entry name" value="BIOTINYL_LIPOYL"/>
    <property type="match status" value="1"/>
</dbReference>
<feature type="domain" description="Lipoyl-binding" evidence="7">
    <location>
        <begin position="555"/>
        <end position="631"/>
    </location>
</feature>
<dbReference type="CDD" id="cd06850">
    <property type="entry name" value="biotinyl_domain"/>
    <property type="match status" value="1"/>
</dbReference>
<evidence type="ECO:0000256" key="1">
    <source>
        <dbReference type="ARBA" id="ARBA00001953"/>
    </source>
</evidence>
<dbReference type="InterPro" id="IPR011761">
    <property type="entry name" value="ATP-grasp"/>
</dbReference>
<dbReference type="InterPro" id="IPR011053">
    <property type="entry name" value="Single_hybrid_motif"/>
</dbReference>
<dbReference type="Pfam" id="PF00364">
    <property type="entry name" value="Biotin_lipoyl"/>
    <property type="match status" value="1"/>
</dbReference>
<dbReference type="OrthoDB" id="3754062at2"/>
<keyword evidence="4 6" id="KW-0067">ATP-binding</keyword>
<evidence type="ECO:0000313" key="10">
    <source>
        <dbReference type="EMBL" id="KAA1424914.1"/>
    </source>
</evidence>
<dbReference type="Pfam" id="PF02785">
    <property type="entry name" value="Biotin_carb_C"/>
    <property type="match status" value="1"/>
</dbReference>
<dbReference type="SUPFAM" id="SSF51246">
    <property type="entry name" value="Rudiment single hybrid motif"/>
    <property type="match status" value="1"/>
</dbReference>
<dbReference type="GO" id="GO:0005524">
    <property type="term" value="F:ATP binding"/>
    <property type="evidence" value="ECO:0007669"/>
    <property type="project" value="UniProtKB-UniRule"/>
</dbReference>
<dbReference type="SUPFAM" id="SSF52440">
    <property type="entry name" value="PreATP-grasp domain"/>
    <property type="match status" value="1"/>
</dbReference>
<dbReference type="PANTHER" id="PTHR18866:SF126">
    <property type="entry name" value="BIOTIN CARBOXYLASE"/>
    <property type="match status" value="1"/>
</dbReference>
<dbReference type="PROSITE" id="PS50975">
    <property type="entry name" value="ATP_GRASP"/>
    <property type="match status" value="1"/>
</dbReference>
<dbReference type="SUPFAM" id="SSF56059">
    <property type="entry name" value="Glutathione synthetase ATP-binding domain-like"/>
    <property type="match status" value="1"/>
</dbReference>
<dbReference type="SMART" id="SM00878">
    <property type="entry name" value="Biotin_carb_C"/>
    <property type="match status" value="1"/>
</dbReference>
<dbReference type="InterPro" id="IPR001882">
    <property type="entry name" value="Biotin_BS"/>
</dbReference>
<dbReference type="Pfam" id="PF02786">
    <property type="entry name" value="CPSase_L_D2"/>
    <property type="match status" value="1"/>
</dbReference>
<dbReference type="PROSITE" id="PS00188">
    <property type="entry name" value="BIOTIN"/>
    <property type="match status" value="1"/>
</dbReference>
<dbReference type="EMBL" id="VDFQ02000001">
    <property type="protein sequence ID" value="KAA1424914.1"/>
    <property type="molecule type" value="Genomic_DNA"/>
</dbReference>
<dbReference type="GO" id="GO:0004075">
    <property type="term" value="F:biotin carboxylase activity"/>
    <property type="evidence" value="ECO:0007669"/>
    <property type="project" value="UniProtKB-EC"/>
</dbReference>
<protein>
    <submittedName>
        <fullName evidence="10">ATP-grasp domain-containing protein</fullName>
    </submittedName>
</protein>
<dbReference type="RefSeq" id="WP_149768086.1">
    <property type="nucleotide sequence ID" value="NZ_VDFQ02000001.1"/>
</dbReference>
<dbReference type="InterPro" id="IPR011764">
    <property type="entry name" value="Biotin_carboxylation_dom"/>
</dbReference>
<evidence type="ECO:0000259" key="8">
    <source>
        <dbReference type="PROSITE" id="PS50975"/>
    </source>
</evidence>
<dbReference type="Gene3D" id="2.40.50.100">
    <property type="match status" value="1"/>
</dbReference>
<evidence type="ECO:0000256" key="4">
    <source>
        <dbReference type="ARBA" id="ARBA00022840"/>
    </source>
</evidence>
<evidence type="ECO:0000256" key="6">
    <source>
        <dbReference type="PROSITE-ProRule" id="PRU00409"/>
    </source>
</evidence>
<feature type="domain" description="ATP-grasp" evidence="8">
    <location>
        <begin position="130"/>
        <end position="322"/>
    </location>
</feature>
<keyword evidence="3 6" id="KW-0547">Nucleotide-binding</keyword>
<keyword evidence="5" id="KW-0092">Biotin</keyword>
<sequence length="639" mass="66688">MTNPSAGRASAASRDSRFTSVLVANRGEIAVRIVRAVQAAGLRAIAVHSDLDASAPHVRLADHSERVESYLSVDAILDAARRSGAQAVHPGYGFLSERADAARAVVDAGLVWIGPSADVIDLMGRKDRAREVAERAGVPVTRRYDVPTGGYGDVAYPVLVKAAAGGGGKGMRVVRDPADLDAAVAAARREAASAFGDDTLLVEEYVERGRHVEVQVIGDEHGTVLHLFERDCSAQRRHQKVLEEAPAPTISDATRAGLTEAAVALCREVGYVNAGTVEFLVHGPDDTEIAFLEMNTRLQVEHPVTEAITGLDLVALQLRVAQGLPLGIAQDDIGASGHAIEARVYAEDPYAGFLPQAGRATTVVWPEHVRVDAALESGAEITTAYDPMLGKLIAHGPDREAARAALVDALDRTAVLGVTTNAGFLRRLVASDAFRDATIHTAWLDSAAAEELTTRPAVPAPAARSAARAWARTNVSPADDPFGAADGWRSGAAPASVLVSLVDTDDASVELALGPGSYEVPGPEDGPSVVAHGGVAVAYEGQSWTFRHPDPARDRANEGVGDADVVSPMPGTVLSVAVAEGETVDEGQVLGVVEAMKMEIALKAPYAGTVARVGVVAGEQVALGALLFRVEDLGAEVDS</sequence>
<dbReference type="GO" id="GO:0046872">
    <property type="term" value="F:metal ion binding"/>
    <property type="evidence" value="ECO:0007669"/>
    <property type="project" value="InterPro"/>
</dbReference>
<dbReference type="PANTHER" id="PTHR18866">
    <property type="entry name" value="CARBOXYLASE:PYRUVATE/ACETYL-COA/PROPIONYL-COA CARBOXYLASE"/>
    <property type="match status" value="1"/>
</dbReference>
<dbReference type="InterPro" id="IPR005481">
    <property type="entry name" value="BC-like_N"/>
</dbReference>
<dbReference type="PROSITE" id="PS00866">
    <property type="entry name" value="CPSASE_1"/>
    <property type="match status" value="1"/>
</dbReference>
<dbReference type="InterPro" id="IPR011054">
    <property type="entry name" value="Rudment_hybrid_motif"/>
</dbReference>
<evidence type="ECO:0000256" key="3">
    <source>
        <dbReference type="ARBA" id="ARBA00022741"/>
    </source>
</evidence>
<feature type="domain" description="Biotin carboxylation" evidence="9">
    <location>
        <begin position="17"/>
        <end position="449"/>
    </location>
</feature>
<evidence type="ECO:0000256" key="5">
    <source>
        <dbReference type="ARBA" id="ARBA00023267"/>
    </source>
</evidence>